<dbReference type="Proteomes" id="UP000199679">
    <property type="component" value="Chromosome I"/>
</dbReference>
<dbReference type="EMBL" id="LT629740">
    <property type="protein sequence ID" value="SDT35005.1"/>
    <property type="molecule type" value="Genomic_DNA"/>
</dbReference>
<dbReference type="InterPro" id="IPR056441">
    <property type="entry name" value="Beta-barrel_GLAA-B_II"/>
</dbReference>
<dbReference type="SUPFAM" id="SSF51126">
    <property type="entry name" value="Pectin lyase-like"/>
    <property type="match status" value="1"/>
</dbReference>
<protein>
    <recommendedName>
        <fullName evidence="6">GLAA-B beta-barrel domain-containing protein</fullName>
    </recommendedName>
</protein>
<evidence type="ECO:0000313" key="7">
    <source>
        <dbReference type="EMBL" id="SDT35005.1"/>
    </source>
</evidence>
<dbReference type="Pfam" id="PF23764">
    <property type="entry name" value="Beta-barrel_GLAA-B_II"/>
    <property type="match status" value="1"/>
</dbReference>
<evidence type="ECO:0000256" key="3">
    <source>
        <dbReference type="ARBA" id="ARBA00022737"/>
    </source>
</evidence>
<keyword evidence="3" id="KW-0677">Repeat</keyword>
<evidence type="ECO:0000313" key="8">
    <source>
        <dbReference type="Proteomes" id="UP000199679"/>
    </source>
</evidence>
<evidence type="ECO:0000259" key="6">
    <source>
        <dbReference type="Pfam" id="PF23764"/>
    </source>
</evidence>
<sequence length="627" mass="70467">MSLNITKMKRLYLIIVCIGLFLLLSVQAIAQSSRIGYLSINQRKHASENVTYYIDPQKGADQNSGLSIKQAWKTFNPVNQIILSAGDKVNILSPGAFHESLLAVARGTAKAPVVIQFAPGNYNFYPDNFYKRLLAISNTNDTPDEPKAIAIYLADCRFLNVNAVGANIILHGKAIETCVNQSENVVLHGISYNYNRPTVSEIKVVDVQPGFADVMVHPDSWYTVKDSLLTWLGEGWSYRPDSYWQVYDADYVYRQGIQFNNIRCVVLGKNKLRLYFKTNPGFTTGLIYQNRNVLRDCAGIFFAYSKNIVMDHVRIYFMHGMGVVSQFCKNIKMDHLSVRPDEKSGRTCAAWADILHFSGCSGLIEIKNSYLSASNDDAINIHGTFLKVVENPNPHRITVRFMQGQTFGFKAFMKGDSISFINPSTLQSFAVNRVISVKMLNDKNMALILKEPVPQNIINNVVENMTYTPKVWIHNDTITRIPTRGILITTRRRSVIKDNVINHTYMSGVLVSDDAASWYESGEVTDLKIDNNIFLDCGEPVINIHPENVQPGPGAVHKNIMILNNTFYLRDRMALTAKSTNNISFTANKIFMNKNYGIDSCISFYDCSGTSTGKNKIRPTDTLNCPQ</sequence>
<evidence type="ECO:0000256" key="4">
    <source>
        <dbReference type="ARBA" id="ARBA00022801"/>
    </source>
</evidence>
<dbReference type="AlphaFoldDB" id="A0A1H1ZMG9"/>
<comment type="catalytic activity">
    <reaction evidence="2">
        <text>Hydrolysis of terminal, non-reducing branched (1-&gt;3)-alpha-D-galactosidic residues, producing free D-galactose.</text>
        <dbReference type="EC" id="3.2.1.n1"/>
    </reaction>
</comment>
<evidence type="ECO:0000256" key="5">
    <source>
        <dbReference type="ARBA" id="ARBA00023295"/>
    </source>
</evidence>
<keyword evidence="8" id="KW-1185">Reference proteome</keyword>
<reference evidence="7 8" key="1">
    <citation type="submission" date="2016-10" db="EMBL/GenBank/DDBJ databases">
        <authorList>
            <person name="de Groot N.N."/>
        </authorList>
    </citation>
    <scope>NUCLEOTIDE SEQUENCE [LARGE SCALE GENOMIC DNA]</scope>
    <source>
        <strain evidence="7 8">MP1X4</strain>
    </source>
</reference>
<dbReference type="Gene3D" id="2.160.20.10">
    <property type="entry name" value="Single-stranded right-handed beta-helix, Pectin lyase-like"/>
    <property type="match status" value="2"/>
</dbReference>
<proteinExistence type="predicted"/>
<accession>A0A1H1ZMG9</accession>
<dbReference type="InterPro" id="IPR012334">
    <property type="entry name" value="Pectin_lyas_fold"/>
</dbReference>
<keyword evidence="4" id="KW-0378">Hydrolase</keyword>
<dbReference type="InterPro" id="IPR011050">
    <property type="entry name" value="Pectin_lyase_fold/virulence"/>
</dbReference>
<organism evidence="7 8">
    <name type="scientific">Mucilaginibacter mallensis</name>
    <dbReference type="NCBI Taxonomy" id="652787"/>
    <lineage>
        <taxon>Bacteria</taxon>
        <taxon>Pseudomonadati</taxon>
        <taxon>Bacteroidota</taxon>
        <taxon>Sphingobacteriia</taxon>
        <taxon>Sphingobacteriales</taxon>
        <taxon>Sphingobacteriaceae</taxon>
        <taxon>Mucilaginibacter</taxon>
    </lineage>
</organism>
<keyword evidence="5" id="KW-0326">Glycosidase</keyword>
<gene>
    <name evidence="7" type="ORF">SAMN05216490_3175</name>
</gene>
<evidence type="ECO:0000256" key="1">
    <source>
        <dbReference type="ARBA" id="ARBA00001255"/>
    </source>
</evidence>
<dbReference type="GO" id="GO:0004557">
    <property type="term" value="F:alpha-galactosidase activity"/>
    <property type="evidence" value="ECO:0007669"/>
    <property type="project" value="UniProtKB-EC"/>
</dbReference>
<evidence type="ECO:0000256" key="2">
    <source>
        <dbReference type="ARBA" id="ARBA00001271"/>
    </source>
</evidence>
<dbReference type="STRING" id="652787.SAMN05216490_3175"/>
<feature type="domain" description="GLAA-B beta-barrel" evidence="6">
    <location>
        <begin position="396"/>
        <end position="457"/>
    </location>
</feature>
<comment type="catalytic activity">
    <reaction evidence="1">
        <text>Hydrolysis of terminal, non-reducing alpha-D-galactose residues in alpha-D-galactosides, including galactose oligosaccharides, galactomannans and galactolipids.</text>
        <dbReference type="EC" id="3.2.1.22"/>
    </reaction>
</comment>
<name>A0A1H1ZMG9_MUCMA</name>